<dbReference type="Gene3D" id="3.40.140.10">
    <property type="entry name" value="Cytidine Deaminase, domain 2"/>
    <property type="match status" value="1"/>
</dbReference>
<feature type="coiled-coil region" evidence="1">
    <location>
        <begin position="206"/>
        <end position="257"/>
    </location>
</feature>
<name>A0AAW0EKG2_9TRYP</name>
<dbReference type="InterPro" id="IPR000555">
    <property type="entry name" value="JAMM/MPN+_dom"/>
</dbReference>
<evidence type="ECO:0000313" key="5">
    <source>
        <dbReference type="Proteomes" id="UP001430356"/>
    </source>
</evidence>
<keyword evidence="1" id="KW-0175">Coiled coil</keyword>
<evidence type="ECO:0000256" key="2">
    <source>
        <dbReference type="SAM" id="MobiDB-lite"/>
    </source>
</evidence>
<comment type="caution">
    <text evidence="4">The sequence shown here is derived from an EMBL/GenBank/DDBJ whole genome shotgun (WGS) entry which is preliminary data.</text>
</comment>
<feature type="compositionally biased region" description="Low complexity" evidence="2">
    <location>
        <begin position="319"/>
        <end position="328"/>
    </location>
</feature>
<evidence type="ECO:0000256" key="1">
    <source>
        <dbReference type="SAM" id="Coils"/>
    </source>
</evidence>
<reference evidence="4 5" key="1">
    <citation type="journal article" date="2021" name="MBio">
        <title>A New Model Trypanosomatid, Novymonas esmeraldas: Genomic Perception of Its 'Candidatus Pandoraea novymonadis' Endosymbiont.</title>
        <authorList>
            <person name="Zakharova A."/>
            <person name="Saura A."/>
            <person name="Butenko A."/>
            <person name="Podesvova L."/>
            <person name="Warmusova S."/>
            <person name="Kostygov A.Y."/>
            <person name="Nenarokova A."/>
            <person name="Lukes J."/>
            <person name="Opperdoes F.R."/>
            <person name="Yurchenko V."/>
        </authorList>
    </citation>
    <scope>NUCLEOTIDE SEQUENCE [LARGE SCALE GENOMIC DNA]</scope>
    <source>
        <strain evidence="4 5">E262AT.01</strain>
    </source>
</reference>
<keyword evidence="5" id="KW-1185">Reference proteome</keyword>
<dbReference type="Proteomes" id="UP001430356">
    <property type="component" value="Unassembled WGS sequence"/>
</dbReference>
<protein>
    <recommendedName>
        <fullName evidence="3">JAB1/MPN/MOV34 metalloenzyme domain-containing protein</fullName>
    </recommendedName>
</protein>
<proteinExistence type="predicted"/>
<evidence type="ECO:0000313" key="4">
    <source>
        <dbReference type="EMBL" id="KAK7194560.1"/>
    </source>
</evidence>
<feature type="domain" description="JAB1/MPN/MOV34 metalloenzyme" evidence="3">
    <location>
        <begin position="15"/>
        <end position="99"/>
    </location>
</feature>
<dbReference type="EMBL" id="JAECZO010000038">
    <property type="protein sequence ID" value="KAK7194560.1"/>
    <property type="molecule type" value="Genomic_DNA"/>
</dbReference>
<dbReference type="AlphaFoldDB" id="A0AAW0EKG2"/>
<feature type="region of interest" description="Disordered" evidence="2">
    <location>
        <begin position="303"/>
        <end position="328"/>
    </location>
</feature>
<dbReference type="GO" id="GO:0008237">
    <property type="term" value="F:metallopeptidase activity"/>
    <property type="evidence" value="ECO:0007669"/>
    <property type="project" value="InterPro"/>
</dbReference>
<sequence>MASEVAIQLTPYPAAFIVEHAKRKKYAAGYILGTVRAEEIVITDFIPHTHKDTEVPNTKAHRAELNRRRAAKRRYTTQDLIGWYSAGQPGADLSEEDYQLWCNAPSVIFHGRHCLHLHCEMPHEDVAEPRVSWTASVVFEDAADHTLKHISHKVTLAPIGNLASDVMLSHITSLALYNGGRPFARSKLLNLDEVAYVASIDHKSSTEAVDEEQRRLERAVAAAQEAVAGRSGGSKEAEELKSAIDNFRAIRDEALQRQRDQTGRMDFNSQQFKDALMMKCVATILRKELDQIEHLSTVYGDDAARRNAAGGEGNEKQQDQQQQQQQQQ</sequence>
<dbReference type="Pfam" id="PF01398">
    <property type="entry name" value="JAB"/>
    <property type="match status" value="1"/>
</dbReference>
<gene>
    <name evidence="4" type="ORF">NESM_000373700</name>
</gene>
<evidence type="ECO:0000259" key="3">
    <source>
        <dbReference type="Pfam" id="PF01398"/>
    </source>
</evidence>
<organism evidence="4 5">
    <name type="scientific">Novymonas esmeraldas</name>
    <dbReference type="NCBI Taxonomy" id="1808958"/>
    <lineage>
        <taxon>Eukaryota</taxon>
        <taxon>Discoba</taxon>
        <taxon>Euglenozoa</taxon>
        <taxon>Kinetoplastea</taxon>
        <taxon>Metakinetoplastina</taxon>
        <taxon>Trypanosomatida</taxon>
        <taxon>Trypanosomatidae</taxon>
        <taxon>Novymonas</taxon>
    </lineage>
</organism>
<accession>A0AAW0EKG2</accession>